<reference evidence="2 3" key="1">
    <citation type="journal article" date="2013" name="PLoS Genet.">
        <title>The genome and development-dependent transcriptomes of Pyronema confluens: a window into fungal evolution.</title>
        <authorList>
            <person name="Traeger S."/>
            <person name="Altegoer F."/>
            <person name="Freitag M."/>
            <person name="Gabaldon T."/>
            <person name="Kempken F."/>
            <person name="Kumar A."/>
            <person name="Marcet-Houben M."/>
            <person name="Poggeler S."/>
            <person name="Stajich J.E."/>
            <person name="Nowrousian M."/>
        </authorList>
    </citation>
    <scope>NUCLEOTIDE SEQUENCE [LARGE SCALE GENOMIC DNA]</scope>
    <source>
        <strain evidence="3">CBS 100304</strain>
        <tissue evidence="2">Vegetative mycelium</tissue>
    </source>
</reference>
<organism evidence="2 3">
    <name type="scientific">Pyronema omphalodes (strain CBS 100304)</name>
    <name type="common">Pyronema confluens</name>
    <dbReference type="NCBI Taxonomy" id="1076935"/>
    <lineage>
        <taxon>Eukaryota</taxon>
        <taxon>Fungi</taxon>
        <taxon>Dikarya</taxon>
        <taxon>Ascomycota</taxon>
        <taxon>Pezizomycotina</taxon>
        <taxon>Pezizomycetes</taxon>
        <taxon>Pezizales</taxon>
        <taxon>Pyronemataceae</taxon>
        <taxon>Pyronema</taxon>
    </lineage>
</organism>
<feature type="chain" id="PRO_5004651615" description="Secreted protein" evidence="1">
    <location>
        <begin position="17"/>
        <end position="62"/>
    </location>
</feature>
<proteinExistence type="predicted"/>
<dbReference type="AlphaFoldDB" id="U4LI48"/>
<keyword evidence="1" id="KW-0732">Signal</keyword>
<evidence type="ECO:0008006" key="4">
    <source>
        <dbReference type="Google" id="ProtNLM"/>
    </source>
</evidence>
<sequence>MSLVSLCSSLLALLRAKPLVTVTSDITVELLGFPVFCCCCGSPPTARPVWQRLNCQKDVVIS</sequence>
<evidence type="ECO:0000313" key="2">
    <source>
        <dbReference type="EMBL" id="CCX31608.1"/>
    </source>
</evidence>
<evidence type="ECO:0000256" key="1">
    <source>
        <dbReference type="SAM" id="SignalP"/>
    </source>
</evidence>
<feature type="signal peptide" evidence="1">
    <location>
        <begin position="1"/>
        <end position="16"/>
    </location>
</feature>
<protein>
    <recommendedName>
        <fullName evidence="4">Secreted protein</fullName>
    </recommendedName>
</protein>
<keyword evidence="3" id="KW-1185">Reference proteome</keyword>
<dbReference type="Proteomes" id="UP000018144">
    <property type="component" value="Unassembled WGS sequence"/>
</dbReference>
<evidence type="ECO:0000313" key="3">
    <source>
        <dbReference type="Proteomes" id="UP000018144"/>
    </source>
</evidence>
<accession>U4LI48</accession>
<gene>
    <name evidence="2" type="ORF">PCON_11075</name>
</gene>
<dbReference type="EMBL" id="HF935622">
    <property type="protein sequence ID" value="CCX31608.1"/>
    <property type="molecule type" value="Genomic_DNA"/>
</dbReference>
<name>U4LI48_PYROM</name>